<dbReference type="Gene3D" id="3.30.200.20">
    <property type="entry name" value="Phosphorylase Kinase, domain 1"/>
    <property type="match status" value="1"/>
</dbReference>
<evidence type="ECO:0000259" key="10">
    <source>
        <dbReference type="PROSITE" id="PS50011"/>
    </source>
</evidence>
<dbReference type="SUPFAM" id="SSF56112">
    <property type="entry name" value="Protein kinase-like (PK-like)"/>
    <property type="match status" value="1"/>
</dbReference>
<feature type="domain" description="Protein kinase" evidence="10">
    <location>
        <begin position="1"/>
        <end position="256"/>
    </location>
</feature>
<feature type="binding site" evidence="7">
    <location>
        <position position="27"/>
    </location>
    <ligand>
        <name>ATP</name>
        <dbReference type="ChEBI" id="CHEBI:30616"/>
    </ligand>
</feature>
<organism evidence="11 12">
    <name type="scientific">Streptacidiphilus monticola</name>
    <dbReference type="NCBI Taxonomy" id="2161674"/>
    <lineage>
        <taxon>Bacteria</taxon>
        <taxon>Bacillati</taxon>
        <taxon>Actinomycetota</taxon>
        <taxon>Actinomycetes</taxon>
        <taxon>Kitasatosporales</taxon>
        <taxon>Streptomycetaceae</taxon>
        <taxon>Streptacidiphilus</taxon>
    </lineage>
</organism>
<dbReference type="InterPro" id="IPR017441">
    <property type="entry name" value="Protein_kinase_ATP_BS"/>
</dbReference>
<proteinExistence type="predicted"/>
<dbReference type="GO" id="GO:0004674">
    <property type="term" value="F:protein serine/threonine kinase activity"/>
    <property type="evidence" value="ECO:0007669"/>
    <property type="project" value="UniProtKB-EC"/>
</dbReference>
<keyword evidence="6 7" id="KW-0067">ATP-binding</keyword>
<feature type="transmembrane region" description="Helical" evidence="9">
    <location>
        <begin position="291"/>
        <end position="310"/>
    </location>
</feature>
<dbReference type="Proteomes" id="UP001596174">
    <property type="component" value="Unassembled WGS sequence"/>
</dbReference>
<evidence type="ECO:0000256" key="2">
    <source>
        <dbReference type="ARBA" id="ARBA00022527"/>
    </source>
</evidence>
<keyword evidence="3 11" id="KW-0808">Transferase</keyword>
<evidence type="ECO:0000313" key="12">
    <source>
        <dbReference type="Proteomes" id="UP001596174"/>
    </source>
</evidence>
<keyword evidence="4 7" id="KW-0547">Nucleotide-binding</keyword>
<evidence type="ECO:0000313" key="11">
    <source>
        <dbReference type="EMBL" id="MFC5906909.1"/>
    </source>
</evidence>
<dbReference type="Pfam" id="PF00069">
    <property type="entry name" value="Pkinase"/>
    <property type="match status" value="1"/>
</dbReference>
<reference evidence="12" key="1">
    <citation type="journal article" date="2019" name="Int. J. Syst. Evol. Microbiol.">
        <title>The Global Catalogue of Microorganisms (GCM) 10K type strain sequencing project: providing services to taxonomists for standard genome sequencing and annotation.</title>
        <authorList>
            <consortium name="The Broad Institute Genomics Platform"/>
            <consortium name="The Broad Institute Genome Sequencing Center for Infectious Disease"/>
            <person name="Wu L."/>
            <person name="Ma J."/>
        </authorList>
    </citation>
    <scope>NUCLEOTIDE SEQUENCE [LARGE SCALE GENOMIC DNA]</scope>
    <source>
        <strain evidence="12">JCM 4816</strain>
    </source>
</reference>
<evidence type="ECO:0000256" key="5">
    <source>
        <dbReference type="ARBA" id="ARBA00022777"/>
    </source>
</evidence>
<dbReference type="CDD" id="cd14014">
    <property type="entry name" value="STKc_PknB_like"/>
    <property type="match status" value="1"/>
</dbReference>
<evidence type="ECO:0000256" key="8">
    <source>
        <dbReference type="SAM" id="MobiDB-lite"/>
    </source>
</evidence>
<dbReference type="PROSITE" id="PS00107">
    <property type="entry name" value="PROTEIN_KINASE_ATP"/>
    <property type="match status" value="1"/>
</dbReference>
<dbReference type="Gene3D" id="1.10.510.10">
    <property type="entry name" value="Transferase(Phosphotransferase) domain 1"/>
    <property type="match status" value="1"/>
</dbReference>
<dbReference type="EMBL" id="JBHSQJ010000021">
    <property type="protein sequence ID" value="MFC5906909.1"/>
    <property type="molecule type" value="Genomic_DNA"/>
</dbReference>
<dbReference type="InterPro" id="IPR011009">
    <property type="entry name" value="Kinase-like_dom_sf"/>
</dbReference>
<feature type="region of interest" description="Disordered" evidence="8">
    <location>
        <begin position="330"/>
        <end position="349"/>
    </location>
</feature>
<dbReference type="SMART" id="SM00220">
    <property type="entry name" value="S_TKc"/>
    <property type="match status" value="1"/>
</dbReference>
<evidence type="ECO:0000256" key="6">
    <source>
        <dbReference type="ARBA" id="ARBA00022840"/>
    </source>
</evidence>
<protein>
    <recommendedName>
        <fullName evidence="1">non-specific serine/threonine protein kinase</fullName>
        <ecNumber evidence="1">2.7.11.1</ecNumber>
    </recommendedName>
</protein>
<dbReference type="PROSITE" id="PS00108">
    <property type="entry name" value="PROTEIN_KINASE_ST"/>
    <property type="match status" value="1"/>
</dbReference>
<accession>A0ABW1FXE6</accession>
<dbReference type="PROSITE" id="PS50011">
    <property type="entry name" value="PROTEIN_KINASE_DOM"/>
    <property type="match status" value="1"/>
</dbReference>
<evidence type="ECO:0000256" key="1">
    <source>
        <dbReference type="ARBA" id="ARBA00012513"/>
    </source>
</evidence>
<dbReference type="PANTHER" id="PTHR43289:SF6">
    <property type="entry name" value="SERINE_THREONINE-PROTEIN KINASE NEKL-3"/>
    <property type="match status" value="1"/>
</dbReference>
<keyword evidence="9" id="KW-0472">Membrane</keyword>
<name>A0ABW1FXE6_9ACTN</name>
<evidence type="ECO:0000256" key="7">
    <source>
        <dbReference type="PROSITE-ProRule" id="PRU10141"/>
    </source>
</evidence>
<feature type="region of interest" description="Disordered" evidence="8">
    <location>
        <begin position="259"/>
        <end position="284"/>
    </location>
</feature>
<keyword evidence="9" id="KW-1133">Transmembrane helix</keyword>
<dbReference type="InterPro" id="IPR008271">
    <property type="entry name" value="Ser/Thr_kinase_AS"/>
</dbReference>
<keyword evidence="5 11" id="KW-0418">Kinase</keyword>
<keyword evidence="9" id="KW-0812">Transmembrane</keyword>
<dbReference type="InterPro" id="IPR000719">
    <property type="entry name" value="Prot_kinase_dom"/>
</dbReference>
<evidence type="ECO:0000256" key="9">
    <source>
        <dbReference type="SAM" id="Phobius"/>
    </source>
</evidence>
<dbReference type="PANTHER" id="PTHR43289">
    <property type="entry name" value="MITOGEN-ACTIVATED PROTEIN KINASE KINASE KINASE 20-RELATED"/>
    <property type="match status" value="1"/>
</dbReference>
<sequence>MSVLGQGGMGTVWRAEDEVLGRQVAVKELRFSTEVDDDERHRLVTRTLTEAKAIARIRHVGAVTVFDVVEEDGRPWIVMELVDGRSLSEVIRRDGVLTPRRAAEVALELLSVLAEAHRSGIVHRDVKPSNVLIGADGRVVLTDFGIARVEGDPSVTSTGMLVGAPSYISPERARGRAAGAASDMWSLGGTLYAMVEGHPPYDKGSALSTLTAVMTEEPEPPRRADLLAPVIAGLLRKDPEQRLDAQTAQAMLRAVLGEYERRERTTTTAPLPQPERTLVESAPARPSRKPLLVLAVVLAAVLVTVAFAAIRHHRKQADAPSGAAAATATARASASRSGSSDAAGADAGYREVAGPGGSHIQIPLGWTLESSSATAWKYRGPAGVLDLEFTPTPLTKLGALGAWQQEEPHVAGTCSDYRRIELKQVAYRGWDAADWQWVCGSHRALNRGFVVDASHGYAIYWTAPALTWESKRNQELLRRFFSSFRA</sequence>
<gene>
    <name evidence="11" type="ORF">ACFP3V_06740</name>
</gene>
<comment type="caution">
    <text evidence="11">The sequence shown here is derived from an EMBL/GenBank/DDBJ whole genome shotgun (WGS) entry which is preliminary data.</text>
</comment>
<evidence type="ECO:0000256" key="4">
    <source>
        <dbReference type="ARBA" id="ARBA00022741"/>
    </source>
</evidence>
<keyword evidence="2" id="KW-0723">Serine/threonine-protein kinase</keyword>
<keyword evidence="12" id="KW-1185">Reference proteome</keyword>
<evidence type="ECO:0000256" key="3">
    <source>
        <dbReference type="ARBA" id="ARBA00022679"/>
    </source>
</evidence>
<dbReference type="EC" id="2.7.11.1" evidence="1"/>
<feature type="compositionally biased region" description="Low complexity" evidence="8">
    <location>
        <begin position="330"/>
        <end position="347"/>
    </location>
</feature>